<keyword evidence="3" id="KW-1185">Reference proteome</keyword>
<dbReference type="KEGG" id="spaa:SPAPADRAFT_147975"/>
<sequence>MPELLSPQHSIDPEKFLIDDLHNSNIYLDPQDISDDSDEQEPPSPYHPDEDDHTPLSRQMSGMSTTEAASIVGGKSIETVYKEQHQADASHPIANNMKASSEQRFKASDSTFEDDNIKKYDTSQKVFSFSLPLGGLSNLTTSLFKPFQSLKLDLHNDERANLEREIELKLARQQSISTVDEAKYFRDFKGTDRGRFRAVKSSLTNNLNEILPDFIKREEQEPWESIYDRIEGNIVIMGGYRGSILRDAKTKKRLWIPLKAGFNLRKIDLLLGPNKSDELEAEKKIYPDGMLTNIGPIDISKKLIKKLQANPKVNLKEFGYDWRLGGDYVSKKLEEFLQKIYDETGKPTLVIAHSMGGLMVTGTVQRNPKLFRSVIYVGSPSECLNILGPIRFGDSVMFSDKILTYETNFMMRSSFIFLPLSGNVFYNKETKEPYNIDYFNADNWVEYNLNPLVAKSRKIAEEMGSMKRTSSNDSSLFFPAINQIGIRLNRMYRSKTTSTFLHTGELNSTPIAISHSQSTENTVKYSFTFSEAYEYLKRTLAETKEYLLSLDYRPELAAEYPPMAIVYGNSIPSVRGSSVRSRQDIKDGNYYEFFYGHGDGVVHQRWLMPERKGFAHYDPATGEGEIVGKFASPAGHVNLMTDFKAMGQALDAVFEAEKVWAIKKLRSRRVMKEEYLNYV</sequence>
<evidence type="ECO:0000256" key="1">
    <source>
        <dbReference type="SAM" id="MobiDB-lite"/>
    </source>
</evidence>
<dbReference type="OMA" id="RFRAVKH"/>
<dbReference type="HOGENOM" id="CLU_007657_1_0_1"/>
<protein>
    <submittedName>
        <fullName evidence="2">Uncharacterized protein</fullName>
    </submittedName>
</protein>
<dbReference type="PANTHER" id="PTHR11440">
    <property type="entry name" value="LECITHIN-CHOLESTEROL ACYLTRANSFERASE-RELATED"/>
    <property type="match status" value="1"/>
</dbReference>
<dbReference type="AlphaFoldDB" id="G3AJ87"/>
<dbReference type="GO" id="GO:0008374">
    <property type="term" value="F:O-acyltransferase activity"/>
    <property type="evidence" value="ECO:0007669"/>
    <property type="project" value="InterPro"/>
</dbReference>
<organism evidence="3">
    <name type="scientific">Spathaspora passalidarum (strain NRRL Y-27907 / 11-Y1)</name>
    <dbReference type="NCBI Taxonomy" id="619300"/>
    <lineage>
        <taxon>Eukaryota</taxon>
        <taxon>Fungi</taxon>
        <taxon>Dikarya</taxon>
        <taxon>Ascomycota</taxon>
        <taxon>Saccharomycotina</taxon>
        <taxon>Pichiomycetes</taxon>
        <taxon>Debaryomycetaceae</taxon>
        <taxon>Spathaspora</taxon>
    </lineage>
</organism>
<reference evidence="2 3" key="1">
    <citation type="journal article" date="2011" name="Proc. Natl. Acad. Sci. U.S.A.">
        <title>Comparative genomics of xylose-fermenting fungi for enhanced biofuel production.</title>
        <authorList>
            <person name="Wohlbach D.J."/>
            <person name="Kuo A."/>
            <person name="Sato T.K."/>
            <person name="Potts K.M."/>
            <person name="Salamov A.A."/>
            <person name="LaButti K.M."/>
            <person name="Sun H."/>
            <person name="Clum A."/>
            <person name="Pangilinan J.L."/>
            <person name="Lindquist E.A."/>
            <person name="Lucas S."/>
            <person name="Lapidus A."/>
            <person name="Jin M."/>
            <person name="Gunawan C."/>
            <person name="Balan V."/>
            <person name="Dale B.E."/>
            <person name="Jeffries T.W."/>
            <person name="Zinkel R."/>
            <person name="Barry K.W."/>
            <person name="Grigoriev I.V."/>
            <person name="Gasch A.P."/>
        </authorList>
    </citation>
    <scope>NUCLEOTIDE SEQUENCE [LARGE SCALE GENOMIC DNA]</scope>
    <source>
        <strain evidence="3">NRRL Y-27907 / 11-Y1</strain>
    </source>
</reference>
<accession>G3AJ87</accession>
<dbReference type="GO" id="GO:0006629">
    <property type="term" value="P:lipid metabolic process"/>
    <property type="evidence" value="ECO:0007669"/>
    <property type="project" value="InterPro"/>
</dbReference>
<feature type="compositionally biased region" description="Polar residues" evidence="1">
    <location>
        <begin position="56"/>
        <end position="68"/>
    </location>
</feature>
<gene>
    <name evidence="2" type="ORF">SPAPADRAFT_147975</name>
</gene>
<dbReference type="SUPFAM" id="SSF53474">
    <property type="entry name" value="alpha/beta-Hydrolases"/>
    <property type="match status" value="1"/>
</dbReference>
<dbReference type="InParanoid" id="G3AJ87"/>
<dbReference type="Pfam" id="PF02450">
    <property type="entry name" value="LCAT"/>
    <property type="match status" value="1"/>
</dbReference>
<dbReference type="InterPro" id="IPR003386">
    <property type="entry name" value="LACT/PDAT_acylTrfase"/>
</dbReference>
<dbReference type="Gene3D" id="3.40.50.1820">
    <property type="entry name" value="alpha/beta hydrolase"/>
    <property type="match status" value="1"/>
</dbReference>
<dbReference type="RefSeq" id="XP_007373428.1">
    <property type="nucleotide sequence ID" value="XM_007373366.1"/>
</dbReference>
<evidence type="ECO:0000313" key="3">
    <source>
        <dbReference type="Proteomes" id="UP000000709"/>
    </source>
</evidence>
<evidence type="ECO:0000313" key="2">
    <source>
        <dbReference type="EMBL" id="EGW33844.1"/>
    </source>
</evidence>
<proteinExistence type="predicted"/>
<dbReference type="GeneID" id="18870768"/>
<dbReference type="FunCoup" id="G3AJ87">
    <property type="interactions" value="38"/>
</dbReference>
<dbReference type="OrthoDB" id="10250441at2759"/>
<dbReference type="EMBL" id="GL996500">
    <property type="protein sequence ID" value="EGW33844.1"/>
    <property type="molecule type" value="Genomic_DNA"/>
</dbReference>
<dbReference type="InterPro" id="IPR029058">
    <property type="entry name" value="AB_hydrolase_fold"/>
</dbReference>
<dbReference type="Proteomes" id="UP000000709">
    <property type="component" value="Unassembled WGS sequence"/>
</dbReference>
<dbReference type="eggNOG" id="ENOG502QVNJ">
    <property type="taxonomic scope" value="Eukaryota"/>
</dbReference>
<feature type="region of interest" description="Disordered" evidence="1">
    <location>
        <begin position="22"/>
        <end position="68"/>
    </location>
</feature>
<feature type="compositionally biased region" description="Acidic residues" evidence="1">
    <location>
        <begin position="32"/>
        <end position="41"/>
    </location>
</feature>
<name>G3AJ87_SPAPN</name>